<reference evidence="2 3" key="1">
    <citation type="journal article" date="2012" name="J. Bacteriol.">
        <title>Draft Genome Sequences for Two Metal-Reducing Pelosinus fermentans Strains Isolated from a Cr(VI)-Contaminated Site and for Type Strain R7.</title>
        <authorList>
            <person name="Brown S.D."/>
            <person name="Podar M."/>
            <person name="Klingeman D.M."/>
            <person name="Johnson C.M."/>
            <person name="Yang Z.K."/>
            <person name="Utturkar S.M."/>
            <person name="Land M.L."/>
            <person name="Mosher J.J."/>
            <person name="Hurt R.A.Jr."/>
            <person name="Phelps T.J."/>
            <person name="Palumbo A.V."/>
            <person name="Arkin A.P."/>
            <person name="Hazen T.C."/>
            <person name="Elias D.A."/>
        </authorList>
    </citation>
    <scope>NUCLEOTIDE SEQUENCE [LARGE SCALE GENOMIC DNA]</scope>
    <source>
        <strain evidence="2 3">B4</strain>
    </source>
</reference>
<dbReference type="GO" id="GO:0051259">
    <property type="term" value="P:protein complex oligomerization"/>
    <property type="evidence" value="ECO:0007669"/>
    <property type="project" value="InterPro"/>
</dbReference>
<dbReference type="EMBL" id="AKVJ01000017">
    <property type="protein sequence ID" value="EIW19604.1"/>
    <property type="molecule type" value="Genomic_DNA"/>
</dbReference>
<dbReference type="RefSeq" id="WP_007932498.1">
    <property type="nucleotide sequence ID" value="NZ_AKVJ01000017.1"/>
</dbReference>
<dbReference type="SUPFAM" id="SSF55252">
    <property type="entry name" value="C-terminal domain of arginine repressor"/>
    <property type="match status" value="1"/>
</dbReference>
<sequence>MTSEKFDHSCDDSNKLERENRRNIVHELLAENPNRSLQAILAELNPKLSYVIGKSTLQRDLVALGYQKKGTAWTLTDPDDELYNNRVKRLKSLIANQTISLTSPVQLLAIKTYNGTGRAVASALERLFVMKDPSNKKLTKNKILGTISDERTVLVVIPDNNKLAATIEEIQTFASSANVNLNFKVSKKGE</sequence>
<evidence type="ECO:0000313" key="2">
    <source>
        <dbReference type="EMBL" id="EIW19604.1"/>
    </source>
</evidence>
<dbReference type="OrthoDB" id="7060358at2"/>
<evidence type="ECO:0000259" key="1">
    <source>
        <dbReference type="Pfam" id="PF02863"/>
    </source>
</evidence>
<keyword evidence="3" id="KW-1185">Reference proteome</keyword>
<dbReference type="Pfam" id="PF02863">
    <property type="entry name" value="Arg_repressor_C"/>
    <property type="match status" value="1"/>
</dbReference>
<name>I9LGH4_9FIRM</name>
<dbReference type="AlphaFoldDB" id="I9LGH4"/>
<feature type="domain" description="Arginine repressor C-terminal" evidence="1">
    <location>
        <begin position="99"/>
        <end position="171"/>
    </location>
</feature>
<accession>I9LGH4</accession>
<dbReference type="PATRIC" id="fig|1149862.3.peg.1339"/>
<protein>
    <recommendedName>
        <fullName evidence="1">Arginine repressor C-terminal domain-containing protein</fullName>
    </recommendedName>
</protein>
<proteinExistence type="predicted"/>
<dbReference type="InterPro" id="IPR036251">
    <property type="entry name" value="Arg_repress_C_sf"/>
</dbReference>
<organism evidence="2 3">
    <name type="scientific">Pelosinus fermentans B4</name>
    <dbReference type="NCBI Taxonomy" id="1149862"/>
    <lineage>
        <taxon>Bacteria</taxon>
        <taxon>Bacillati</taxon>
        <taxon>Bacillota</taxon>
        <taxon>Negativicutes</taxon>
        <taxon>Selenomonadales</taxon>
        <taxon>Sporomusaceae</taxon>
        <taxon>Pelosinus</taxon>
    </lineage>
</organism>
<evidence type="ECO:0000313" key="3">
    <source>
        <dbReference type="Proteomes" id="UP000004324"/>
    </source>
</evidence>
<dbReference type="Gene3D" id="3.30.1360.40">
    <property type="match status" value="1"/>
</dbReference>
<dbReference type="GO" id="GO:0034618">
    <property type="term" value="F:arginine binding"/>
    <property type="evidence" value="ECO:0007669"/>
    <property type="project" value="InterPro"/>
</dbReference>
<comment type="caution">
    <text evidence="2">The sequence shown here is derived from an EMBL/GenBank/DDBJ whole genome shotgun (WGS) entry which is preliminary data.</text>
</comment>
<dbReference type="InterPro" id="IPR020899">
    <property type="entry name" value="Arg_repress_C"/>
</dbReference>
<gene>
    <name evidence="2" type="ORF">FB4_2787</name>
</gene>
<dbReference type="Proteomes" id="UP000004324">
    <property type="component" value="Unassembled WGS sequence"/>
</dbReference>